<comment type="caution">
    <text evidence="3">The sequence shown here is derived from an EMBL/GenBank/DDBJ whole genome shotgun (WGS) entry which is preliminary data.</text>
</comment>
<keyword evidence="4" id="KW-1185">Reference proteome</keyword>
<evidence type="ECO:0000313" key="4">
    <source>
        <dbReference type="Proteomes" id="UP001595379"/>
    </source>
</evidence>
<evidence type="ECO:0000313" key="3">
    <source>
        <dbReference type="EMBL" id="MFC2924928.1"/>
    </source>
</evidence>
<protein>
    <submittedName>
        <fullName evidence="3">GIN domain-containing protein</fullName>
    </submittedName>
</protein>
<evidence type="ECO:0000259" key="2">
    <source>
        <dbReference type="Pfam" id="PF10988"/>
    </source>
</evidence>
<feature type="domain" description="Putative auto-transporter adhesin head GIN" evidence="2">
    <location>
        <begin position="234"/>
        <end position="302"/>
    </location>
</feature>
<accession>A0ABV6ZU69</accession>
<gene>
    <name evidence="3" type="ORF">ACFOOR_02290</name>
</gene>
<reference evidence="4" key="1">
    <citation type="journal article" date="2019" name="Int. J. Syst. Evol. Microbiol.">
        <title>The Global Catalogue of Microorganisms (GCM) 10K type strain sequencing project: providing services to taxonomists for standard genome sequencing and annotation.</title>
        <authorList>
            <consortium name="The Broad Institute Genomics Platform"/>
            <consortium name="The Broad Institute Genome Sequencing Center for Infectious Disease"/>
            <person name="Wu L."/>
            <person name="Ma J."/>
        </authorList>
    </citation>
    <scope>NUCLEOTIDE SEQUENCE [LARGE SCALE GENOMIC DNA]</scope>
    <source>
        <strain evidence="4">KCTC 52487</strain>
    </source>
</reference>
<dbReference type="Proteomes" id="UP001595379">
    <property type="component" value="Unassembled WGS sequence"/>
</dbReference>
<organism evidence="3 4">
    <name type="scientific">Hyphobacterium vulgare</name>
    <dbReference type="NCBI Taxonomy" id="1736751"/>
    <lineage>
        <taxon>Bacteria</taxon>
        <taxon>Pseudomonadati</taxon>
        <taxon>Pseudomonadota</taxon>
        <taxon>Alphaproteobacteria</taxon>
        <taxon>Maricaulales</taxon>
        <taxon>Maricaulaceae</taxon>
        <taxon>Hyphobacterium</taxon>
    </lineage>
</organism>
<feature type="chain" id="PRO_5046712513" evidence="1">
    <location>
        <begin position="26"/>
        <end position="322"/>
    </location>
</feature>
<dbReference type="Gene3D" id="2.160.20.120">
    <property type="match status" value="1"/>
</dbReference>
<dbReference type="InterPro" id="IPR021255">
    <property type="entry name" value="DUF2807"/>
</dbReference>
<dbReference type="RefSeq" id="WP_343163813.1">
    <property type="nucleotide sequence ID" value="NZ_JBHRSV010000001.1"/>
</dbReference>
<evidence type="ECO:0000256" key="1">
    <source>
        <dbReference type="SAM" id="SignalP"/>
    </source>
</evidence>
<keyword evidence="1" id="KW-0732">Signal</keyword>
<dbReference type="EMBL" id="JBHRSV010000001">
    <property type="protein sequence ID" value="MFC2924928.1"/>
    <property type="molecule type" value="Genomic_DNA"/>
</dbReference>
<feature type="signal peptide" evidence="1">
    <location>
        <begin position="1"/>
        <end position="25"/>
    </location>
</feature>
<name>A0ABV6ZU69_9PROT</name>
<proteinExistence type="predicted"/>
<sequence>MMRFKIAASALVLAAALAPAGSAQSFDASALDIRNFIGRIEIREANGPILVNVEGGASDIEAPAVSESGGMVRVDGGHSMRNMNCNVRNGNITVRQGWRGERRPLEDYPTLVISAPSSLALHIERTLFVGEAGDLGSLDLDFDHCGGFTAGDIAGDASVDIDGSGDVRIGMVGGMADFGIDGSGDLVSLGISQSAVLGIDGSGDITTGDIGGSVDIGIDGSGDIETGRVGGAEINIDGSGNTVLASVAGGVNIGIDGSGDVVIGAGRAQPFHVEIGGSGDVRFDGEAVDLNVEIDGSGDVRVQQSSGSYYWREHGRVRQHNN</sequence>
<dbReference type="Pfam" id="PF10988">
    <property type="entry name" value="DUF2807"/>
    <property type="match status" value="1"/>
</dbReference>